<gene>
    <name evidence="2" type="ORF">J5V48_05980</name>
</gene>
<feature type="domain" description="H repeat-associated protein N-terminal" evidence="1">
    <location>
        <begin position="37"/>
        <end position="117"/>
    </location>
</feature>
<evidence type="ECO:0000259" key="1">
    <source>
        <dbReference type="Pfam" id="PF13808"/>
    </source>
</evidence>
<protein>
    <submittedName>
        <fullName evidence="2">Transposase family protein</fullName>
    </submittedName>
</protein>
<dbReference type="InterPro" id="IPR032806">
    <property type="entry name" value="YbfD_N"/>
</dbReference>
<proteinExistence type="predicted"/>
<evidence type="ECO:0000313" key="3">
    <source>
        <dbReference type="Proteomes" id="UP000731465"/>
    </source>
</evidence>
<dbReference type="RefSeq" id="WP_219937666.1">
    <property type="nucleotide sequence ID" value="NZ_JAGFNY010000018.1"/>
</dbReference>
<evidence type="ECO:0000313" key="2">
    <source>
        <dbReference type="EMBL" id="MBW7570443.1"/>
    </source>
</evidence>
<reference evidence="2 3" key="1">
    <citation type="submission" date="2021-03" db="EMBL/GenBank/DDBJ databases">
        <title>Succinivibrio sp. nov. isolated from feces of cow.</title>
        <authorList>
            <person name="Choi J.-Y."/>
        </authorList>
    </citation>
    <scope>NUCLEOTIDE SEQUENCE [LARGE SCALE GENOMIC DNA]</scope>
    <source>
        <strain evidence="2 3">AGMB01872</strain>
    </source>
</reference>
<name>A0ABS7DGU5_9GAMM</name>
<keyword evidence="3" id="KW-1185">Reference proteome</keyword>
<organism evidence="2 3">
    <name type="scientific">Succinivibrio faecicola</name>
    <dbReference type="NCBI Taxonomy" id="2820300"/>
    <lineage>
        <taxon>Bacteria</taxon>
        <taxon>Pseudomonadati</taxon>
        <taxon>Pseudomonadota</taxon>
        <taxon>Gammaproteobacteria</taxon>
        <taxon>Aeromonadales</taxon>
        <taxon>Succinivibrionaceae</taxon>
        <taxon>Succinivibrio</taxon>
    </lineage>
</organism>
<sequence length="117" mass="13467">MNNVSVIQDNMKSISVVLAPLKNKIRSNKKFVDTLLHILDGVTDFRKSGMIKYDLDKLLCICLLISMRGKFTSFYHASMFIKVRSDYFRQLGLIEGNNIPSHDTLRRVFLNIDANEL</sequence>
<feature type="non-terminal residue" evidence="2">
    <location>
        <position position="117"/>
    </location>
</feature>
<accession>A0ABS7DGU5</accession>
<dbReference type="Pfam" id="PF13808">
    <property type="entry name" value="DDE_Tnp_1_assoc"/>
    <property type="match status" value="1"/>
</dbReference>
<comment type="caution">
    <text evidence="2">The sequence shown here is derived from an EMBL/GenBank/DDBJ whole genome shotgun (WGS) entry which is preliminary data.</text>
</comment>
<dbReference type="Proteomes" id="UP000731465">
    <property type="component" value="Unassembled WGS sequence"/>
</dbReference>
<dbReference type="EMBL" id="JAGFNY010000018">
    <property type="protein sequence ID" value="MBW7570443.1"/>
    <property type="molecule type" value="Genomic_DNA"/>
</dbReference>